<dbReference type="GO" id="GO:0003723">
    <property type="term" value="F:RNA binding"/>
    <property type="evidence" value="ECO:0007669"/>
    <property type="project" value="InterPro"/>
</dbReference>
<dbReference type="OrthoDB" id="9813552at2"/>
<dbReference type="Proteomes" id="UP000284277">
    <property type="component" value="Unassembled WGS sequence"/>
</dbReference>
<evidence type="ECO:0000259" key="2">
    <source>
        <dbReference type="PROSITE" id="PS51372"/>
    </source>
</evidence>
<feature type="domain" description="PRD" evidence="2">
    <location>
        <begin position="170"/>
        <end position="279"/>
    </location>
</feature>
<gene>
    <name evidence="3" type="ORF">BET01_13315</name>
</gene>
<sequence>MEVKQVLGNNIISSWDSNGKELLLMGKGIGFSAKDGDPVDETKISKIFSLKTQEISHFTELLSQIPEEHIQCASEIICCARDLLNKKLNDSIYITLTDHLNFAFERKKQGIEVRNALLWEIKRFYHQEFLVGQKALQIIKDRFGILLSEDEAGSIALHIVNAELDNDMEQSIEITQMIQDIMNIVRYHFTLSLNEDSLSYERFVTHLKFFAQRAVRKQFHETGDPEFCNMIYQKYQEAYQCALKVETYMKKKKEYQLSSEELMYLTVHIRRIIQEHTGK</sequence>
<dbReference type="AlphaFoldDB" id="A0A419T8H0"/>
<keyword evidence="1" id="KW-0677">Repeat</keyword>
<evidence type="ECO:0000313" key="4">
    <source>
        <dbReference type="Proteomes" id="UP000284277"/>
    </source>
</evidence>
<dbReference type="InterPro" id="IPR036634">
    <property type="entry name" value="PRD_sf"/>
</dbReference>
<dbReference type="InterPro" id="IPR004341">
    <property type="entry name" value="CAT_RNA-bd_dom"/>
</dbReference>
<dbReference type="Gene3D" id="2.30.24.10">
    <property type="entry name" value="CAT RNA-binding domain"/>
    <property type="match status" value="1"/>
</dbReference>
<dbReference type="GO" id="GO:0006355">
    <property type="term" value="P:regulation of DNA-templated transcription"/>
    <property type="evidence" value="ECO:0007669"/>
    <property type="project" value="InterPro"/>
</dbReference>
<dbReference type="Gene3D" id="1.10.1790.10">
    <property type="entry name" value="PRD domain"/>
    <property type="match status" value="2"/>
</dbReference>
<dbReference type="PANTHER" id="PTHR30185">
    <property type="entry name" value="CRYPTIC BETA-GLUCOSIDE BGL OPERON ANTITERMINATOR"/>
    <property type="match status" value="1"/>
</dbReference>
<dbReference type="SUPFAM" id="SSF63520">
    <property type="entry name" value="PTS-regulatory domain, PRD"/>
    <property type="match status" value="2"/>
</dbReference>
<accession>A0A419T8H0</accession>
<dbReference type="SUPFAM" id="SSF50151">
    <property type="entry name" value="SacY-like RNA-binding domain"/>
    <property type="match status" value="1"/>
</dbReference>
<dbReference type="PANTHER" id="PTHR30185:SF15">
    <property type="entry name" value="CRYPTIC BETA-GLUCOSIDE BGL OPERON ANTITERMINATOR"/>
    <property type="match status" value="1"/>
</dbReference>
<dbReference type="Pfam" id="PF00874">
    <property type="entry name" value="PRD"/>
    <property type="match status" value="2"/>
</dbReference>
<dbReference type="InterPro" id="IPR050661">
    <property type="entry name" value="BglG_antiterminators"/>
</dbReference>
<reference evidence="3 4" key="1">
    <citation type="submission" date="2016-08" db="EMBL/GenBank/DDBJ databases">
        <title>A new outlook on sporulation: Clostridium algidixylanolyticum.</title>
        <authorList>
            <person name="Poppleton D.I."/>
            <person name="Gribaldo S."/>
        </authorList>
    </citation>
    <scope>NUCLEOTIDE SEQUENCE [LARGE SCALE GENOMIC DNA]</scope>
    <source>
        <strain evidence="3 4">SPL73</strain>
    </source>
</reference>
<protein>
    <submittedName>
        <fullName evidence="3">Transcription antiterminator LicT</fullName>
    </submittedName>
</protein>
<name>A0A419T8H0_9FIRM</name>
<dbReference type="SMART" id="SM01061">
    <property type="entry name" value="CAT_RBD"/>
    <property type="match status" value="1"/>
</dbReference>
<comment type="caution">
    <text evidence="3">The sequence shown here is derived from an EMBL/GenBank/DDBJ whole genome shotgun (WGS) entry which is preliminary data.</text>
</comment>
<dbReference type="InterPro" id="IPR036650">
    <property type="entry name" value="CAT_RNA-bd_dom_sf"/>
</dbReference>
<keyword evidence="4" id="KW-1185">Reference proteome</keyword>
<organism evidence="3 4">
    <name type="scientific">Lacrimispora algidixylanolytica</name>
    <dbReference type="NCBI Taxonomy" id="94868"/>
    <lineage>
        <taxon>Bacteria</taxon>
        <taxon>Bacillati</taxon>
        <taxon>Bacillota</taxon>
        <taxon>Clostridia</taxon>
        <taxon>Lachnospirales</taxon>
        <taxon>Lachnospiraceae</taxon>
        <taxon>Lacrimispora</taxon>
    </lineage>
</organism>
<dbReference type="NCBIfam" id="NF046042">
    <property type="entry name" value="LicT"/>
    <property type="match status" value="1"/>
</dbReference>
<dbReference type="EMBL" id="MCIA01000005">
    <property type="protein sequence ID" value="RKD33844.1"/>
    <property type="molecule type" value="Genomic_DNA"/>
</dbReference>
<evidence type="ECO:0000313" key="3">
    <source>
        <dbReference type="EMBL" id="RKD33844.1"/>
    </source>
</evidence>
<proteinExistence type="predicted"/>
<dbReference type="InterPro" id="IPR011608">
    <property type="entry name" value="PRD"/>
</dbReference>
<dbReference type="RefSeq" id="WP_120195565.1">
    <property type="nucleotide sequence ID" value="NZ_MCIA01000005.1"/>
</dbReference>
<dbReference type="Pfam" id="PF03123">
    <property type="entry name" value="CAT_RBD"/>
    <property type="match status" value="1"/>
</dbReference>
<evidence type="ECO:0000256" key="1">
    <source>
        <dbReference type="ARBA" id="ARBA00022737"/>
    </source>
</evidence>
<feature type="domain" description="PRD" evidence="2">
    <location>
        <begin position="64"/>
        <end position="169"/>
    </location>
</feature>
<dbReference type="PROSITE" id="PS51372">
    <property type="entry name" value="PRD_2"/>
    <property type="match status" value="2"/>
</dbReference>